<dbReference type="PRINTS" id="PR00605">
    <property type="entry name" value="CYTCHROMECIC"/>
</dbReference>
<keyword evidence="3" id="KW-0479">Metal-binding</keyword>
<proteinExistence type="predicted"/>
<dbReference type="GO" id="GO:0009055">
    <property type="term" value="F:electron transfer activity"/>
    <property type="evidence" value="ECO:0007669"/>
    <property type="project" value="InterPro"/>
</dbReference>
<feature type="non-terminal residue" evidence="7">
    <location>
        <position position="215"/>
    </location>
</feature>
<keyword evidence="4" id="KW-0249">Electron transport</keyword>
<dbReference type="InterPro" id="IPR050597">
    <property type="entry name" value="Cytochrome_c_Oxidase_Subunit"/>
</dbReference>
<reference evidence="7" key="1">
    <citation type="submission" date="2018-05" db="EMBL/GenBank/DDBJ databases">
        <authorList>
            <person name="Lanie J.A."/>
            <person name="Ng W.-L."/>
            <person name="Kazmierczak K.M."/>
            <person name="Andrzejewski T.M."/>
            <person name="Davidsen T.M."/>
            <person name="Wayne K.J."/>
            <person name="Tettelin H."/>
            <person name="Glass J.I."/>
            <person name="Rusch D."/>
            <person name="Podicherti R."/>
            <person name="Tsui H.-C.T."/>
            <person name="Winkler M.E."/>
        </authorList>
    </citation>
    <scope>NUCLEOTIDE SEQUENCE</scope>
</reference>
<dbReference type="GO" id="GO:0005506">
    <property type="term" value="F:iron ion binding"/>
    <property type="evidence" value="ECO:0007669"/>
    <property type="project" value="InterPro"/>
</dbReference>
<evidence type="ECO:0000256" key="3">
    <source>
        <dbReference type="ARBA" id="ARBA00022723"/>
    </source>
</evidence>
<keyword evidence="1" id="KW-0813">Transport</keyword>
<evidence type="ECO:0000259" key="6">
    <source>
        <dbReference type="PROSITE" id="PS51007"/>
    </source>
</evidence>
<keyword evidence="2" id="KW-0349">Heme</keyword>
<evidence type="ECO:0000256" key="2">
    <source>
        <dbReference type="ARBA" id="ARBA00022617"/>
    </source>
</evidence>
<sequence length="215" mass="23999">MEMKRYTHLVHPPRILTSKLVFFWVLFLYFLLAESFAWAHTDNKHGISPEKSGHHHKGQATPGADRFTLGQTVYKHMCVFCHGADGNGGGKATAYLYPWPRDFRKGIYKHRTTPPGSLPLDQDIFRTIQKGVPGTAMPGWKNALSEEETWSVVEYIKGFSDRFKNKTAQPAIDFGKPPPSTMEAVVSGEKLYQEMQCQGCHGTDLKGGGSQAADL</sequence>
<evidence type="ECO:0000256" key="4">
    <source>
        <dbReference type="ARBA" id="ARBA00022982"/>
    </source>
</evidence>
<dbReference type="InterPro" id="IPR036909">
    <property type="entry name" value="Cyt_c-like_dom_sf"/>
</dbReference>
<evidence type="ECO:0000256" key="5">
    <source>
        <dbReference type="ARBA" id="ARBA00023004"/>
    </source>
</evidence>
<name>A0A383B4Q9_9ZZZZ</name>
<dbReference type="InterPro" id="IPR008168">
    <property type="entry name" value="Cyt_C_IC"/>
</dbReference>
<gene>
    <name evidence="7" type="ORF">METZ01_LOCUS467644</name>
</gene>
<dbReference type="SUPFAM" id="SSF46626">
    <property type="entry name" value="Cytochrome c"/>
    <property type="match status" value="2"/>
</dbReference>
<feature type="domain" description="Cytochrome c" evidence="6">
    <location>
        <begin position="183"/>
        <end position="215"/>
    </location>
</feature>
<dbReference type="PANTHER" id="PTHR33751:SF1">
    <property type="entry name" value="CBB3-TYPE CYTOCHROME C OXIDASE SUBUNIT FIXP"/>
    <property type="match status" value="1"/>
</dbReference>
<dbReference type="PANTHER" id="PTHR33751">
    <property type="entry name" value="CBB3-TYPE CYTOCHROME C OXIDASE SUBUNIT FIXP"/>
    <property type="match status" value="1"/>
</dbReference>
<dbReference type="GO" id="GO:0020037">
    <property type="term" value="F:heme binding"/>
    <property type="evidence" value="ECO:0007669"/>
    <property type="project" value="InterPro"/>
</dbReference>
<dbReference type="InterPro" id="IPR009056">
    <property type="entry name" value="Cyt_c-like_dom"/>
</dbReference>
<protein>
    <recommendedName>
        <fullName evidence="6">Cytochrome c domain-containing protein</fullName>
    </recommendedName>
</protein>
<dbReference type="EMBL" id="UINC01197351">
    <property type="protein sequence ID" value="SVE14790.1"/>
    <property type="molecule type" value="Genomic_DNA"/>
</dbReference>
<feature type="domain" description="Cytochrome c" evidence="6">
    <location>
        <begin position="58"/>
        <end position="160"/>
    </location>
</feature>
<dbReference type="AlphaFoldDB" id="A0A383B4Q9"/>
<accession>A0A383B4Q9</accession>
<dbReference type="Pfam" id="PF13442">
    <property type="entry name" value="Cytochrome_CBB3"/>
    <property type="match status" value="1"/>
</dbReference>
<keyword evidence="5" id="KW-0408">Iron</keyword>
<organism evidence="7">
    <name type="scientific">marine metagenome</name>
    <dbReference type="NCBI Taxonomy" id="408172"/>
    <lineage>
        <taxon>unclassified sequences</taxon>
        <taxon>metagenomes</taxon>
        <taxon>ecological metagenomes</taxon>
    </lineage>
</organism>
<dbReference type="PROSITE" id="PS51007">
    <property type="entry name" value="CYTC"/>
    <property type="match status" value="2"/>
</dbReference>
<evidence type="ECO:0000313" key="7">
    <source>
        <dbReference type="EMBL" id="SVE14790.1"/>
    </source>
</evidence>
<dbReference type="Gene3D" id="1.10.760.10">
    <property type="entry name" value="Cytochrome c-like domain"/>
    <property type="match status" value="2"/>
</dbReference>
<evidence type="ECO:0000256" key="1">
    <source>
        <dbReference type="ARBA" id="ARBA00022448"/>
    </source>
</evidence>